<keyword evidence="15" id="KW-1185">Reference proteome</keyword>
<keyword evidence="6" id="KW-0812">Transmembrane</keyword>
<dbReference type="InterPro" id="IPR036396">
    <property type="entry name" value="Cyt_P450_sf"/>
</dbReference>
<dbReference type="InterPro" id="IPR001128">
    <property type="entry name" value="Cyt_P450"/>
</dbReference>
<reference evidence="14" key="1">
    <citation type="submission" date="2019-10" db="EMBL/GenBank/DDBJ databases">
        <authorList>
            <consortium name="DOE Joint Genome Institute"/>
            <person name="Kuo A."/>
            <person name="Miyauchi S."/>
            <person name="Kiss E."/>
            <person name="Drula E."/>
            <person name="Kohler A."/>
            <person name="Sanchez-Garcia M."/>
            <person name="Andreopoulos B."/>
            <person name="Barry K.W."/>
            <person name="Bonito G."/>
            <person name="Buee M."/>
            <person name="Carver A."/>
            <person name="Chen C."/>
            <person name="Cichocki N."/>
            <person name="Clum A."/>
            <person name="Culley D."/>
            <person name="Crous P.W."/>
            <person name="Fauchery L."/>
            <person name="Girlanda M."/>
            <person name="Hayes R."/>
            <person name="Keri Z."/>
            <person name="LaButti K."/>
            <person name="Lipzen A."/>
            <person name="Lombard V."/>
            <person name="Magnuson J."/>
            <person name="Maillard F."/>
            <person name="Morin E."/>
            <person name="Murat C."/>
            <person name="Nolan M."/>
            <person name="Ohm R."/>
            <person name="Pangilinan J."/>
            <person name="Pereira M."/>
            <person name="Perotto S."/>
            <person name="Peter M."/>
            <person name="Riley R."/>
            <person name="Sitrit Y."/>
            <person name="Stielow B."/>
            <person name="Szollosi G."/>
            <person name="Zifcakova L."/>
            <person name="Stursova M."/>
            <person name="Spatafora J.W."/>
            <person name="Tedersoo L."/>
            <person name="Vaario L.-M."/>
            <person name="Yamada A."/>
            <person name="Yan M."/>
            <person name="Wang P."/>
            <person name="Xu J."/>
            <person name="Bruns T."/>
            <person name="Baldrian P."/>
            <person name="Vilgalys R."/>
            <person name="Henrissat B."/>
            <person name="Grigoriev I.V."/>
            <person name="Hibbett D."/>
            <person name="Nagy L.G."/>
            <person name="Martin F.M."/>
        </authorList>
    </citation>
    <scope>NUCLEOTIDE SEQUENCE</scope>
    <source>
        <strain evidence="14">BED1</strain>
    </source>
</reference>
<evidence type="ECO:0000256" key="7">
    <source>
        <dbReference type="ARBA" id="ARBA00022723"/>
    </source>
</evidence>
<protein>
    <submittedName>
        <fullName evidence="14">Cytochrome P450</fullName>
    </submittedName>
</protein>
<keyword evidence="8" id="KW-1133">Transmembrane helix</keyword>
<dbReference type="GO" id="GO:0004497">
    <property type="term" value="F:monooxygenase activity"/>
    <property type="evidence" value="ECO:0007669"/>
    <property type="project" value="UniProtKB-KW"/>
</dbReference>
<gene>
    <name evidence="14" type="ORF">L210DRAFT_903606</name>
</gene>
<reference evidence="14" key="2">
    <citation type="journal article" date="2020" name="Nat. Commun.">
        <title>Large-scale genome sequencing of mycorrhizal fungi provides insights into the early evolution of symbiotic traits.</title>
        <authorList>
            <person name="Miyauchi S."/>
            <person name="Kiss E."/>
            <person name="Kuo A."/>
            <person name="Drula E."/>
            <person name="Kohler A."/>
            <person name="Sanchez-Garcia M."/>
            <person name="Morin E."/>
            <person name="Andreopoulos B."/>
            <person name="Barry K.W."/>
            <person name="Bonito G."/>
            <person name="Buee M."/>
            <person name="Carver A."/>
            <person name="Chen C."/>
            <person name="Cichocki N."/>
            <person name="Clum A."/>
            <person name="Culley D."/>
            <person name="Crous P.W."/>
            <person name="Fauchery L."/>
            <person name="Girlanda M."/>
            <person name="Hayes R.D."/>
            <person name="Keri Z."/>
            <person name="LaButti K."/>
            <person name="Lipzen A."/>
            <person name="Lombard V."/>
            <person name="Magnuson J."/>
            <person name="Maillard F."/>
            <person name="Murat C."/>
            <person name="Nolan M."/>
            <person name="Ohm R.A."/>
            <person name="Pangilinan J."/>
            <person name="Pereira M.F."/>
            <person name="Perotto S."/>
            <person name="Peter M."/>
            <person name="Pfister S."/>
            <person name="Riley R."/>
            <person name="Sitrit Y."/>
            <person name="Stielow J.B."/>
            <person name="Szollosi G."/>
            <person name="Zifcakova L."/>
            <person name="Stursova M."/>
            <person name="Spatafora J.W."/>
            <person name="Tedersoo L."/>
            <person name="Vaario L.M."/>
            <person name="Yamada A."/>
            <person name="Yan M."/>
            <person name="Wang P."/>
            <person name="Xu J."/>
            <person name="Bruns T."/>
            <person name="Baldrian P."/>
            <person name="Vilgalys R."/>
            <person name="Dunand C."/>
            <person name="Henrissat B."/>
            <person name="Grigoriev I.V."/>
            <person name="Hibbett D."/>
            <person name="Nagy L.G."/>
            <person name="Martin F.M."/>
        </authorList>
    </citation>
    <scope>NUCLEOTIDE SEQUENCE</scope>
    <source>
        <strain evidence="14">BED1</strain>
    </source>
</reference>
<evidence type="ECO:0000256" key="5">
    <source>
        <dbReference type="ARBA" id="ARBA00022617"/>
    </source>
</evidence>
<dbReference type="PANTHER" id="PTHR24305">
    <property type="entry name" value="CYTOCHROME P450"/>
    <property type="match status" value="1"/>
</dbReference>
<evidence type="ECO:0000256" key="8">
    <source>
        <dbReference type="ARBA" id="ARBA00022989"/>
    </source>
</evidence>
<evidence type="ECO:0000313" key="14">
    <source>
        <dbReference type="EMBL" id="KAF8436006.1"/>
    </source>
</evidence>
<dbReference type="GO" id="GO:0005506">
    <property type="term" value="F:iron ion binding"/>
    <property type="evidence" value="ECO:0007669"/>
    <property type="project" value="InterPro"/>
</dbReference>
<dbReference type="Pfam" id="PF00067">
    <property type="entry name" value="p450"/>
    <property type="match status" value="1"/>
</dbReference>
<evidence type="ECO:0000256" key="10">
    <source>
        <dbReference type="ARBA" id="ARBA00023004"/>
    </source>
</evidence>
<dbReference type="InterPro" id="IPR002401">
    <property type="entry name" value="Cyt_P450_E_grp-I"/>
</dbReference>
<comment type="caution">
    <text evidence="14">The sequence shown here is derived from an EMBL/GenBank/DDBJ whole genome shotgun (WGS) entry which is preliminary data.</text>
</comment>
<evidence type="ECO:0000256" key="6">
    <source>
        <dbReference type="ARBA" id="ARBA00022692"/>
    </source>
</evidence>
<keyword evidence="7 13" id="KW-0479">Metal-binding</keyword>
<evidence type="ECO:0000256" key="9">
    <source>
        <dbReference type="ARBA" id="ARBA00023002"/>
    </source>
</evidence>
<dbReference type="EMBL" id="WHUW01000023">
    <property type="protein sequence ID" value="KAF8436006.1"/>
    <property type="molecule type" value="Genomic_DNA"/>
</dbReference>
<keyword evidence="10 13" id="KW-0408">Iron</keyword>
<evidence type="ECO:0000256" key="1">
    <source>
        <dbReference type="ARBA" id="ARBA00001971"/>
    </source>
</evidence>
<keyword evidence="9" id="KW-0560">Oxidoreductase</keyword>
<evidence type="ECO:0000256" key="2">
    <source>
        <dbReference type="ARBA" id="ARBA00004370"/>
    </source>
</evidence>
<evidence type="ECO:0000256" key="4">
    <source>
        <dbReference type="ARBA" id="ARBA00010617"/>
    </source>
</evidence>
<proteinExistence type="inferred from homology"/>
<keyword evidence="12" id="KW-0472">Membrane</keyword>
<dbReference type="PRINTS" id="PR00385">
    <property type="entry name" value="P450"/>
</dbReference>
<dbReference type="PANTHER" id="PTHR24305:SF166">
    <property type="entry name" value="CYTOCHROME P450 12A4, MITOCHONDRIAL-RELATED"/>
    <property type="match status" value="1"/>
</dbReference>
<keyword evidence="5 13" id="KW-0349">Heme</keyword>
<dbReference type="GO" id="GO:0016705">
    <property type="term" value="F:oxidoreductase activity, acting on paired donors, with incorporation or reduction of molecular oxygen"/>
    <property type="evidence" value="ECO:0007669"/>
    <property type="project" value="InterPro"/>
</dbReference>
<comment type="cofactor">
    <cofactor evidence="1 13">
        <name>heme</name>
        <dbReference type="ChEBI" id="CHEBI:30413"/>
    </cofactor>
</comment>
<dbReference type="InterPro" id="IPR050121">
    <property type="entry name" value="Cytochrome_P450_monoxygenase"/>
</dbReference>
<dbReference type="Gene3D" id="1.10.630.10">
    <property type="entry name" value="Cytochrome P450"/>
    <property type="match status" value="1"/>
</dbReference>
<evidence type="ECO:0000256" key="12">
    <source>
        <dbReference type="ARBA" id="ARBA00023136"/>
    </source>
</evidence>
<evidence type="ECO:0000256" key="3">
    <source>
        <dbReference type="ARBA" id="ARBA00004721"/>
    </source>
</evidence>
<dbReference type="AlphaFoldDB" id="A0AAD4GCY9"/>
<dbReference type="Proteomes" id="UP001194468">
    <property type="component" value="Unassembled WGS sequence"/>
</dbReference>
<comment type="subcellular location">
    <subcellularLocation>
        <location evidence="2">Membrane</location>
    </subcellularLocation>
</comment>
<dbReference type="PRINTS" id="PR00463">
    <property type="entry name" value="EP450I"/>
</dbReference>
<organism evidence="14 15">
    <name type="scientific">Boletus edulis BED1</name>
    <dbReference type="NCBI Taxonomy" id="1328754"/>
    <lineage>
        <taxon>Eukaryota</taxon>
        <taxon>Fungi</taxon>
        <taxon>Dikarya</taxon>
        <taxon>Basidiomycota</taxon>
        <taxon>Agaricomycotina</taxon>
        <taxon>Agaricomycetes</taxon>
        <taxon>Agaricomycetidae</taxon>
        <taxon>Boletales</taxon>
        <taxon>Boletineae</taxon>
        <taxon>Boletaceae</taxon>
        <taxon>Boletoideae</taxon>
        <taxon>Boletus</taxon>
    </lineage>
</organism>
<dbReference type="GO" id="GO:0020037">
    <property type="term" value="F:heme binding"/>
    <property type="evidence" value="ECO:0007669"/>
    <property type="project" value="InterPro"/>
</dbReference>
<evidence type="ECO:0000256" key="11">
    <source>
        <dbReference type="ARBA" id="ARBA00023033"/>
    </source>
</evidence>
<evidence type="ECO:0000256" key="13">
    <source>
        <dbReference type="PIRSR" id="PIRSR602401-1"/>
    </source>
</evidence>
<keyword evidence="11" id="KW-0503">Monooxygenase</keyword>
<accession>A0AAD4GCY9</accession>
<evidence type="ECO:0000313" key="15">
    <source>
        <dbReference type="Proteomes" id="UP001194468"/>
    </source>
</evidence>
<dbReference type="SUPFAM" id="SSF48264">
    <property type="entry name" value="Cytochrome P450"/>
    <property type="match status" value="1"/>
</dbReference>
<name>A0AAD4GCY9_BOLED</name>
<comment type="pathway">
    <text evidence="3">Secondary metabolite biosynthesis; terpenoid biosynthesis.</text>
</comment>
<feature type="binding site" description="axial binding residue" evidence="13">
    <location>
        <position position="484"/>
    </location>
    <ligand>
        <name>heme</name>
        <dbReference type="ChEBI" id="CHEBI:30413"/>
    </ligand>
    <ligandPart>
        <name>Fe</name>
        <dbReference type="ChEBI" id="CHEBI:18248"/>
    </ligandPart>
</feature>
<dbReference type="GO" id="GO:0016020">
    <property type="term" value="C:membrane"/>
    <property type="evidence" value="ECO:0007669"/>
    <property type="project" value="UniProtKB-SubCell"/>
</dbReference>
<sequence>MFPSLTLPNVRIGLSFRVLDVVAVSFFTWTLIRLARTAHRRARTTRLNGPPSRNLVLGFPEFFSIHDYSPDTYEAWAEEYGAVYQLPSVLGTTRIILCDPKAIAHFYAKETTTYIMTPLGKFLTGAVAGRDSLLTTHGDVHKRLRKSVTPAFSVAAIRKLLPIFYDSAYKTKAAWDEILQDSPDGATIEAQEWMSHISLDTIGIAGFSHDFASLKGEKSVVATAFQEMNNTKPSPIFKYLFLLAHLFPGILNLPNPRTKLSKMLHDSTSAISTQLFAKTKKEKEDGLVEGEQDKSIIGLLIKAESTDSALHMTPEEVVTQMRVLLFAGYDTTSISLTWALIELCRDQDAQDKLREELSQIDGDPTWEQLTNGLPYLDAVVHETLRLHVLLGESSRMATEDDIIPLSGPVVTPFSPTPVTHVSVPRGTIVTAPIASVNRSKVLWGPDAKQFKPSRWIDEDGIPQQAKEIQGHKHLLTFADGPRTCLGKGFAIAEFKAVLFVLIRNFKFEFRDGPQTKLGFAGGILPRPVILGEEGSRVPLLVSRVA</sequence>
<comment type="similarity">
    <text evidence="4">Belongs to the cytochrome P450 family.</text>
</comment>